<gene>
    <name evidence="2" type="ORF">FCM35_KLT09430</name>
</gene>
<sequence length="68" mass="7395">MMQMMNQYRPVEELPDNQNGTDEAVPTENGVQDVEMPLASSGEPKPGHDSGNVAQEDDASADDSKMEE</sequence>
<evidence type="ECO:0000313" key="2">
    <source>
        <dbReference type="EMBL" id="KAF3340586.1"/>
    </source>
</evidence>
<feature type="region of interest" description="Disordered" evidence="1">
    <location>
        <begin position="1"/>
        <end position="68"/>
    </location>
</feature>
<protein>
    <submittedName>
        <fullName evidence="2">Uncharacterized protein</fullName>
    </submittedName>
</protein>
<name>A0A833VJT8_9POAL</name>
<comment type="caution">
    <text evidence="2">The sequence shown here is derived from an EMBL/GenBank/DDBJ whole genome shotgun (WGS) entry which is preliminary data.</text>
</comment>
<organism evidence="2 3">
    <name type="scientific">Carex littledalei</name>
    <dbReference type="NCBI Taxonomy" id="544730"/>
    <lineage>
        <taxon>Eukaryota</taxon>
        <taxon>Viridiplantae</taxon>
        <taxon>Streptophyta</taxon>
        <taxon>Embryophyta</taxon>
        <taxon>Tracheophyta</taxon>
        <taxon>Spermatophyta</taxon>
        <taxon>Magnoliopsida</taxon>
        <taxon>Liliopsida</taxon>
        <taxon>Poales</taxon>
        <taxon>Cyperaceae</taxon>
        <taxon>Cyperoideae</taxon>
        <taxon>Cariceae</taxon>
        <taxon>Carex</taxon>
        <taxon>Carex subgen. Euthyceras</taxon>
    </lineage>
</organism>
<keyword evidence="3" id="KW-1185">Reference proteome</keyword>
<accession>A0A833VJT8</accession>
<reference evidence="2" key="1">
    <citation type="submission" date="2020-01" db="EMBL/GenBank/DDBJ databases">
        <title>Genome sequence of Kobresia littledalei, the first chromosome-level genome in the family Cyperaceae.</title>
        <authorList>
            <person name="Qu G."/>
        </authorList>
    </citation>
    <scope>NUCLEOTIDE SEQUENCE</scope>
    <source>
        <strain evidence="2">C.B.Clarke</strain>
        <tissue evidence="2">Leaf</tissue>
    </source>
</reference>
<dbReference type="AlphaFoldDB" id="A0A833VJT8"/>
<dbReference type="Proteomes" id="UP000623129">
    <property type="component" value="Unassembled WGS sequence"/>
</dbReference>
<dbReference type="EMBL" id="SWLB01000002">
    <property type="protein sequence ID" value="KAF3340586.1"/>
    <property type="molecule type" value="Genomic_DNA"/>
</dbReference>
<evidence type="ECO:0000313" key="3">
    <source>
        <dbReference type="Proteomes" id="UP000623129"/>
    </source>
</evidence>
<evidence type="ECO:0000256" key="1">
    <source>
        <dbReference type="SAM" id="MobiDB-lite"/>
    </source>
</evidence>
<proteinExistence type="predicted"/>